<dbReference type="InterPro" id="IPR009081">
    <property type="entry name" value="PP-bd_ACP"/>
</dbReference>
<name>W0HKR9_SALPI</name>
<dbReference type="EMBL" id="KF515737">
    <property type="protein sequence ID" value="AHF72799.1"/>
    <property type="molecule type" value="Genomic_DNA"/>
</dbReference>
<reference evidence="2" key="1">
    <citation type="submission" date="2013-08" db="EMBL/GenBank/DDBJ databases">
        <title>Discovery and Comparative Genomic Analysis of the Lomaiviticin Biosynthetic Gene Cluster Reveals Unusual Polyketide Initiation and Tailoring Logic.</title>
        <authorList>
            <person name="Waldeman A.J."/>
            <person name="Zha L."/>
            <person name="Nakamura H."/>
            <person name="Janso J.E."/>
            <person name="Haltli B.A."/>
            <person name="Eustaquio A.S."/>
            <person name="Kulowski K."/>
            <person name="He H."/>
            <person name="Bernan V.S."/>
            <person name="Carter G.T."/>
            <person name="Koehn F.E."/>
            <person name="Balskus E.P."/>
        </authorList>
    </citation>
    <scope>NUCLEOTIDE SEQUENCE</scope>
    <source>
        <strain evidence="2">DPJ-0019</strain>
    </source>
</reference>
<proteinExistence type="predicted"/>
<dbReference type="AlphaFoldDB" id="W0HKR9"/>
<dbReference type="InterPro" id="IPR036736">
    <property type="entry name" value="ACP-like_sf"/>
</dbReference>
<dbReference type="Pfam" id="PF00550">
    <property type="entry name" value="PP-binding"/>
    <property type="match status" value="1"/>
</dbReference>
<gene>
    <name evidence="2" type="ORF">lom63</name>
</gene>
<feature type="domain" description="Carrier" evidence="1">
    <location>
        <begin position="27"/>
        <end position="105"/>
    </location>
</feature>
<dbReference type="SUPFAM" id="SSF47336">
    <property type="entry name" value="ACP-like"/>
    <property type="match status" value="1"/>
</dbReference>
<protein>
    <submittedName>
        <fullName evidence="2">Phosphopantheine-binding protein</fullName>
    </submittedName>
</protein>
<dbReference type="Gene3D" id="1.10.1200.10">
    <property type="entry name" value="ACP-like"/>
    <property type="match status" value="1"/>
</dbReference>
<evidence type="ECO:0000313" key="2">
    <source>
        <dbReference type="EMBL" id="AHF72799.1"/>
    </source>
</evidence>
<evidence type="ECO:0000259" key="1">
    <source>
        <dbReference type="PROSITE" id="PS50075"/>
    </source>
</evidence>
<organism evidence="2">
    <name type="scientific">Salinispora pacifica</name>
    <dbReference type="NCBI Taxonomy" id="351187"/>
    <lineage>
        <taxon>Bacteria</taxon>
        <taxon>Bacillati</taxon>
        <taxon>Actinomycetota</taxon>
        <taxon>Actinomycetes</taxon>
        <taxon>Micromonosporales</taxon>
        <taxon>Micromonosporaceae</taxon>
        <taxon>Salinispora</taxon>
    </lineage>
</organism>
<accession>W0HKR9</accession>
<sequence>MRSENGLDAAPGAGSRIDRKAKESFVPPITLRELELLMRQYVWDGDWQSFEHAPDQPFDELGYDSLALLETHSRIKRDYGVLISEDDLERVHTPRALVTFINEHLGS</sequence>
<dbReference type="PROSITE" id="PS50075">
    <property type="entry name" value="CARRIER"/>
    <property type="match status" value="1"/>
</dbReference>